<reference evidence="1" key="1">
    <citation type="journal article" date="2020" name="Fungal Divers.">
        <title>Resolving the Mortierellaceae phylogeny through synthesis of multi-gene phylogenetics and phylogenomics.</title>
        <authorList>
            <person name="Vandepol N."/>
            <person name="Liber J."/>
            <person name="Desiro A."/>
            <person name="Na H."/>
            <person name="Kennedy M."/>
            <person name="Barry K."/>
            <person name="Grigoriev I.V."/>
            <person name="Miller A.N."/>
            <person name="O'Donnell K."/>
            <person name="Stajich J.E."/>
            <person name="Bonito G."/>
        </authorList>
    </citation>
    <scope>NUCLEOTIDE SEQUENCE</scope>
    <source>
        <strain evidence="1">MES-2147</strain>
    </source>
</reference>
<proteinExistence type="predicted"/>
<evidence type="ECO:0000313" key="2">
    <source>
        <dbReference type="Proteomes" id="UP000749646"/>
    </source>
</evidence>
<gene>
    <name evidence="1" type="ORF">BGZ65_003147</name>
</gene>
<accession>A0A9P6INH0</accession>
<sequence>MKLAAKMLAHCGKLKDVSFLNINRETSSMTELLKEYLENLIITGYRTSFAFVIGITPTTDSGSFARRQNWKPSANVSDRARRPRKFRHHEYRDDGQGWFLRLGLDNDSFDKAIEDGEWKRKLFEHMYTTSGIKNAKYVRLNDTEFFALE</sequence>
<name>A0A9P6INH0_9FUNG</name>
<organism evidence="1 2">
    <name type="scientific">Modicella reniformis</name>
    <dbReference type="NCBI Taxonomy" id="1440133"/>
    <lineage>
        <taxon>Eukaryota</taxon>
        <taxon>Fungi</taxon>
        <taxon>Fungi incertae sedis</taxon>
        <taxon>Mucoromycota</taxon>
        <taxon>Mortierellomycotina</taxon>
        <taxon>Mortierellomycetes</taxon>
        <taxon>Mortierellales</taxon>
        <taxon>Mortierellaceae</taxon>
        <taxon>Modicella</taxon>
    </lineage>
</organism>
<comment type="caution">
    <text evidence="1">The sequence shown here is derived from an EMBL/GenBank/DDBJ whole genome shotgun (WGS) entry which is preliminary data.</text>
</comment>
<dbReference type="AlphaFoldDB" id="A0A9P6INH0"/>
<dbReference type="OrthoDB" id="10507075at2759"/>
<evidence type="ECO:0000313" key="1">
    <source>
        <dbReference type="EMBL" id="KAF9941477.1"/>
    </source>
</evidence>
<protein>
    <submittedName>
        <fullName evidence="1">Uncharacterized protein</fullName>
    </submittedName>
</protein>
<dbReference type="EMBL" id="JAAAHW010009408">
    <property type="protein sequence ID" value="KAF9941477.1"/>
    <property type="molecule type" value="Genomic_DNA"/>
</dbReference>
<keyword evidence="2" id="KW-1185">Reference proteome</keyword>
<dbReference type="Proteomes" id="UP000749646">
    <property type="component" value="Unassembled WGS sequence"/>
</dbReference>